<dbReference type="PIRSF" id="PIRSF018266">
    <property type="entry name" value="FecR"/>
    <property type="match status" value="1"/>
</dbReference>
<dbReference type="Gene3D" id="3.55.50.30">
    <property type="match status" value="1"/>
</dbReference>
<keyword evidence="1" id="KW-0472">Membrane</keyword>
<dbReference type="InterPro" id="IPR012373">
    <property type="entry name" value="Ferrdict_sens_TM"/>
</dbReference>
<dbReference type="Pfam" id="PF16344">
    <property type="entry name" value="FecR_C"/>
    <property type="match status" value="1"/>
</dbReference>
<accession>A0ABS5J2K0</accession>
<organism evidence="4 5">
    <name type="scientific">Chitinophaga hostae</name>
    <dbReference type="NCBI Taxonomy" id="2831022"/>
    <lineage>
        <taxon>Bacteria</taxon>
        <taxon>Pseudomonadati</taxon>
        <taxon>Bacteroidota</taxon>
        <taxon>Chitinophagia</taxon>
        <taxon>Chitinophagales</taxon>
        <taxon>Chitinophagaceae</taxon>
        <taxon>Chitinophaga</taxon>
    </lineage>
</organism>
<dbReference type="Proteomes" id="UP000676386">
    <property type="component" value="Unassembled WGS sequence"/>
</dbReference>
<dbReference type="Pfam" id="PF04773">
    <property type="entry name" value="FecR"/>
    <property type="match status" value="1"/>
</dbReference>
<evidence type="ECO:0000313" key="5">
    <source>
        <dbReference type="Proteomes" id="UP000676386"/>
    </source>
</evidence>
<feature type="transmembrane region" description="Helical" evidence="1">
    <location>
        <begin position="93"/>
        <end position="111"/>
    </location>
</feature>
<sequence>MMSAITKSLLIRYFKGYCNKEEKIAVQAFIAAGTDPALVEASMEEAFETQSPDQLLLLSEDEYSHAWQQFRHRSGWQQQPKMKRTYLSGWRRYAAAAVLVLTIGIAGYQTILHVAENKHHTLAEAMPQRIEAVRGTAKRITLNDGSTVYLFPGSTLLVPEAFNKKDRAVELKGRAFFEVTQHPGKPFLVQAGTLSARVLGTSFEVNGYDDQQVAVTVRTGRVGVADDKKELALLNPDQQIIYHTNSGACTVNAADAAGLCSWVSGELVFDRTPLTEVCRTLEQWYGISIALDNVRWRDKKITVKFRQQPLSTVLQILSLASGFKYEQAHDHVKII</sequence>
<dbReference type="PANTHER" id="PTHR30273">
    <property type="entry name" value="PERIPLASMIC SIGNAL SENSOR AND SIGMA FACTOR ACTIVATOR FECR-RELATED"/>
    <property type="match status" value="1"/>
</dbReference>
<keyword evidence="5" id="KW-1185">Reference proteome</keyword>
<protein>
    <submittedName>
        <fullName evidence="4">FecR domain-containing protein</fullName>
    </submittedName>
</protein>
<comment type="caution">
    <text evidence="4">The sequence shown here is derived from an EMBL/GenBank/DDBJ whole genome shotgun (WGS) entry which is preliminary data.</text>
</comment>
<evidence type="ECO:0000256" key="1">
    <source>
        <dbReference type="SAM" id="Phobius"/>
    </source>
</evidence>
<dbReference type="InterPro" id="IPR032508">
    <property type="entry name" value="FecR_C"/>
</dbReference>
<name>A0ABS5J2K0_9BACT</name>
<dbReference type="RefSeq" id="WP_211974394.1">
    <property type="nucleotide sequence ID" value="NZ_CBFHAM010000011.1"/>
</dbReference>
<dbReference type="Gene3D" id="2.60.120.1440">
    <property type="match status" value="1"/>
</dbReference>
<proteinExistence type="predicted"/>
<dbReference type="InterPro" id="IPR006860">
    <property type="entry name" value="FecR"/>
</dbReference>
<evidence type="ECO:0000259" key="3">
    <source>
        <dbReference type="Pfam" id="PF16344"/>
    </source>
</evidence>
<keyword evidence="1" id="KW-1133">Transmembrane helix</keyword>
<gene>
    <name evidence="4" type="ORF">KE626_18420</name>
</gene>
<keyword evidence="1" id="KW-0812">Transmembrane</keyword>
<feature type="domain" description="Protein FecR C-terminal" evidence="3">
    <location>
        <begin position="266"/>
        <end position="333"/>
    </location>
</feature>
<feature type="domain" description="FecR protein" evidence="2">
    <location>
        <begin position="131"/>
        <end position="222"/>
    </location>
</feature>
<evidence type="ECO:0000259" key="2">
    <source>
        <dbReference type="Pfam" id="PF04773"/>
    </source>
</evidence>
<reference evidence="4 5" key="1">
    <citation type="submission" date="2021-04" db="EMBL/GenBank/DDBJ databases">
        <title>Chitinophaga sp. nov., isolated from the rhizosphere soil.</title>
        <authorList>
            <person name="He S."/>
        </authorList>
    </citation>
    <scope>NUCLEOTIDE SEQUENCE [LARGE SCALE GENOMIC DNA]</scope>
    <source>
        <strain evidence="4 5">2R12</strain>
    </source>
</reference>
<dbReference type="EMBL" id="JAGTXB010000008">
    <property type="protein sequence ID" value="MBS0029305.1"/>
    <property type="molecule type" value="Genomic_DNA"/>
</dbReference>
<dbReference type="PANTHER" id="PTHR30273:SF2">
    <property type="entry name" value="PROTEIN FECR"/>
    <property type="match status" value="1"/>
</dbReference>
<evidence type="ECO:0000313" key="4">
    <source>
        <dbReference type="EMBL" id="MBS0029305.1"/>
    </source>
</evidence>